<reference evidence="1 2" key="1">
    <citation type="journal article" date="2018" name="Front. Plant Sci.">
        <title>Red Clover (Trifolium pratense) and Zigzag Clover (T. medium) - A Picture of Genomic Similarities and Differences.</title>
        <authorList>
            <person name="Dluhosova J."/>
            <person name="Istvanek J."/>
            <person name="Nedelnik J."/>
            <person name="Repkova J."/>
        </authorList>
    </citation>
    <scope>NUCLEOTIDE SEQUENCE [LARGE SCALE GENOMIC DNA]</scope>
    <source>
        <strain evidence="2">cv. 10/8</strain>
        <tissue evidence="1">Leaf</tissue>
    </source>
</reference>
<organism evidence="1 2">
    <name type="scientific">Trifolium medium</name>
    <dbReference type="NCBI Taxonomy" id="97028"/>
    <lineage>
        <taxon>Eukaryota</taxon>
        <taxon>Viridiplantae</taxon>
        <taxon>Streptophyta</taxon>
        <taxon>Embryophyta</taxon>
        <taxon>Tracheophyta</taxon>
        <taxon>Spermatophyta</taxon>
        <taxon>Magnoliopsida</taxon>
        <taxon>eudicotyledons</taxon>
        <taxon>Gunneridae</taxon>
        <taxon>Pentapetalae</taxon>
        <taxon>rosids</taxon>
        <taxon>fabids</taxon>
        <taxon>Fabales</taxon>
        <taxon>Fabaceae</taxon>
        <taxon>Papilionoideae</taxon>
        <taxon>50 kb inversion clade</taxon>
        <taxon>NPAAA clade</taxon>
        <taxon>Hologalegina</taxon>
        <taxon>IRL clade</taxon>
        <taxon>Trifolieae</taxon>
        <taxon>Trifolium</taxon>
    </lineage>
</organism>
<dbReference type="EMBL" id="LXQA010329245">
    <property type="protein sequence ID" value="MCI44336.1"/>
    <property type="molecule type" value="Genomic_DNA"/>
</dbReference>
<accession>A0A392S905</accession>
<protein>
    <submittedName>
        <fullName evidence="1">Uncharacterized protein</fullName>
    </submittedName>
</protein>
<dbReference type="AlphaFoldDB" id="A0A392S905"/>
<comment type="caution">
    <text evidence="1">The sequence shown here is derived from an EMBL/GenBank/DDBJ whole genome shotgun (WGS) entry which is preliminary data.</text>
</comment>
<proteinExistence type="predicted"/>
<evidence type="ECO:0000313" key="2">
    <source>
        <dbReference type="Proteomes" id="UP000265520"/>
    </source>
</evidence>
<evidence type="ECO:0000313" key="1">
    <source>
        <dbReference type="EMBL" id="MCI44336.1"/>
    </source>
</evidence>
<feature type="non-terminal residue" evidence="1">
    <location>
        <position position="31"/>
    </location>
</feature>
<dbReference type="Proteomes" id="UP000265520">
    <property type="component" value="Unassembled WGS sequence"/>
</dbReference>
<keyword evidence="2" id="KW-1185">Reference proteome</keyword>
<name>A0A392S905_9FABA</name>
<sequence length="31" mass="3480">MSVRLLDLGRWEGNFCSGNLGGGEDFSFRMK</sequence>